<gene>
    <name evidence="2" type="ORF">SNEC2469_LOCUS16484</name>
</gene>
<proteinExistence type="predicted"/>
<evidence type="ECO:0000313" key="2">
    <source>
        <dbReference type="EMBL" id="CAE7566637.1"/>
    </source>
</evidence>
<name>A0A812UHM4_9DINO</name>
<comment type="caution">
    <text evidence="2">The sequence shown here is derived from an EMBL/GenBank/DDBJ whole genome shotgun (WGS) entry which is preliminary data.</text>
</comment>
<dbReference type="OrthoDB" id="420528at2759"/>
<evidence type="ECO:0000256" key="1">
    <source>
        <dbReference type="SAM" id="MobiDB-lite"/>
    </source>
</evidence>
<organism evidence="2 3">
    <name type="scientific">Symbiodinium necroappetens</name>
    <dbReference type="NCBI Taxonomy" id="1628268"/>
    <lineage>
        <taxon>Eukaryota</taxon>
        <taxon>Sar</taxon>
        <taxon>Alveolata</taxon>
        <taxon>Dinophyceae</taxon>
        <taxon>Suessiales</taxon>
        <taxon>Symbiodiniaceae</taxon>
        <taxon>Symbiodinium</taxon>
    </lineage>
</organism>
<evidence type="ECO:0000313" key="3">
    <source>
        <dbReference type="Proteomes" id="UP000601435"/>
    </source>
</evidence>
<accession>A0A812UHM4</accession>
<keyword evidence="3" id="KW-1185">Reference proteome</keyword>
<dbReference type="EMBL" id="CAJNJA010026854">
    <property type="protein sequence ID" value="CAE7566637.1"/>
    <property type="molecule type" value="Genomic_DNA"/>
</dbReference>
<dbReference type="Proteomes" id="UP000601435">
    <property type="component" value="Unassembled WGS sequence"/>
</dbReference>
<reference evidence="2" key="1">
    <citation type="submission" date="2021-02" db="EMBL/GenBank/DDBJ databases">
        <authorList>
            <person name="Dougan E. K."/>
            <person name="Rhodes N."/>
            <person name="Thang M."/>
            <person name="Chan C."/>
        </authorList>
    </citation>
    <scope>NUCLEOTIDE SEQUENCE</scope>
</reference>
<feature type="compositionally biased region" description="Polar residues" evidence="1">
    <location>
        <begin position="49"/>
        <end position="63"/>
    </location>
</feature>
<protein>
    <submittedName>
        <fullName evidence="2">Uncharacterized protein</fullName>
    </submittedName>
</protein>
<sequence>MGDHDLWTWPDDIQGLAGQCGHLLQSGSDPFLCAASAELRSNLRPAPPTNNSSRPPVPPDSTSGVAYPCDRGALIALTTVWILPLFRLDARPFTLIILSVLIAHAWGTSGATELPDDEASDIVPVLKSTRTCTVAWGHELSCQTNTFSVEARDVLAYIREVSPDPLVRVQLWTPYHGPAAFEFHRDSTPECFGQLLTAAGHTTDRALAVAYDTLGTTLDLVSTPIGPTVWWIVRDGLSRELLRPVSRLSQLPQGVRATVAIGTVARARGYGISWAFLLLGSGHTHVMPLSKFLSILRLTLRYTGWDAPADPGCIMPFDYDICCNRLRVGGGAGAYAPSFGEAHHRLFTLSLPLRGAPDHTALAIGKAESLLLTRLGGLREQALPLHYALPMARDGPQTVAFQHQDMLRGYAMWTQGVGLLCTMLIRLWDPNWPRPIVTWLSPGIEWQPSSLTFSGSFQESYPGRWVPVAWGPSKILQFVRASDSRHRVHILVEQDDRTFVTTLDPRESGPLIQLSCAFLFGRHLKVLPLLMLAAQATLAGQPPAIKMEARSADGAREPDVLLTLAETLSRQRCSVGGLARLASVLVFTPGSLAAHLVPRVISFRRLHAFLRRLVAGTLRIRLPPALRASEHGPDANIILRDGDAFELFNDASHTSYRPGQQAPIIPFTSLPWVPAIGAEDDCCHFVRQSDLGGEASYPSGWRLRADIAARSSILHLRDGDILVPGAGPSRRRVQFRALPSATVALLGMRGYIIPALLALLVNLQGGAYGMQANPAPGPCAGKCRVGKFDWRIPPHLRMCNFAVESGATACAISPFVGHSDNVSVDPDTSLDQLADVFLNNEPPWASGIVPVWPALAAHVLSFVLEPTHPSMAVILVVSPDWQASFLVPSRADPRWLLRYLQGASRYPIFKLHPPLNAGPHDASANEAIDWRTGDMVFAQPCEGFPHSLSPPSFTSGIHVRHRAIWGVDFKVLCPLTIVIWRPGHPYTKTTMPPGAHWLADKQTFQGEFEQRYPGYWVPVPWAYDDRPHICQRPSSPDTLHVIYEHVDGHILQGQCLPISTWSTLDSVAGQLGVAPNQLVLLGVDSRPAHRPLRDGDILHHLHLEPGDHSDAISLTASLPLLLAIAFKHHASQLHTVFLAAGISWLMCQPARSAPAPDDLDTSEGKTGLVRISPALHPSEDHWVPSSPSPLFATVLALGTAHLSGRIPTLAEHFPQNTEISLRDGDSIVVHGRRWRPTLLQRQPATFRNHAAARVYGSWSHPLSFQSDCWILMWRPGGAPPSAIYAEGHQHWDPEARTIRPALGLLPDGWWPSLHGGTSETEPLHIVKASGDSRCANILYWPQRCCQRVHLEDSDAWRDGDVIFATSSRNAGPELAFASHSPTSSSSRPLRGPYRYFAALVAVVFWTSLTGSTWSAPGGPSWGICLLACYLSAYGAPPPIDVAPAVWERDMSAPACLTARLHEYWWTQRHGSIHNAAWIPPRPSSPRSPTLTSVLLLSSG</sequence>
<feature type="region of interest" description="Disordered" evidence="1">
    <location>
        <begin position="43"/>
        <end position="63"/>
    </location>
</feature>